<organism evidence="1 2">
    <name type="scientific">Streptomyces marincola</name>
    <dbReference type="NCBI Taxonomy" id="2878388"/>
    <lineage>
        <taxon>Bacteria</taxon>
        <taxon>Bacillati</taxon>
        <taxon>Actinomycetota</taxon>
        <taxon>Actinomycetes</taxon>
        <taxon>Kitasatosporales</taxon>
        <taxon>Streptomycetaceae</taxon>
        <taxon>Streptomyces</taxon>
    </lineage>
</organism>
<dbReference type="AlphaFoldDB" id="A0A1W7D4N2"/>
<reference evidence="1 2" key="1">
    <citation type="submission" date="2017-05" db="EMBL/GenBank/DDBJ databases">
        <title>Complete genome sequence of Streptomyces sp. SCSIO 03032 revealed the diverse biosynthetic pathways for its bioactive secondary metabolites.</title>
        <authorList>
            <person name="Ma L."/>
            <person name="Zhu Y."/>
            <person name="Zhang W."/>
            <person name="Zhang G."/>
            <person name="Tian X."/>
            <person name="Zhang S."/>
            <person name="Zhang C."/>
        </authorList>
    </citation>
    <scope>NUCLEOTIDE SEQUENCE [LARGE SCALE GENOMIC DNA]</scope>
    <source>
        <strain evidence="1 2">SCSIO 03032</strain>
    </source>
</reference>
<dbReference type="InterPro" id="IPR047995">
    <property type="entry name" value="Choice_anch_K"/>
</dbReference>
<sequence>MVAMQTRGVWQNPDKDASYFTGLGSDHLSWGTPVDSEQSAYRFKGNAAVADIDGPAVVLGTFTHFNFRVQMPFTRFQVELKVTVVVEGGIRREFVLPFSHYESPNRGPVHDDEVGIGVVAVTKAVEIDDVECDMKVTGFYQSLLSDEVTETFISPEDQSNSGQLLVRFTRYDGPM</sequence>
<evidence type="ECO:0000313" key="2">
    <source>
        <dbReference type="Proteomes" id="UP000194218"/>
    </source>
</evidence>
<protein>
    <submittedName>
        <fullName evidence="1">Uncharacterized protein</fullName>
    </submittedName>
</protein>
<gene>
    <name evidence="1" type="ORF">CAG99_26390</name>
</gene>
<proteinExistence type="predicted"/>
<evidence type="ECO:0000313" key="1">
    <source>
        <dbReference type="EMBL" id="ARQ71889.1"/>
    </source>
</evidence>
<name>A0A1W7D4N2_9ACTN</name>
<dbReference type="EMBL" id="CP021121">
    <property type="protein sequence ID" value="ARQ71889.1"/>
    <property type="molecule type" value="Genomic_DNA"/>
</dbReference>
<dbReference type="KEGG" id="smao:CAG99_26390"/>
<dbReference type="NCBIfam" id="NF038131">
    <property type="entry name" value="choice_anch_K"/>
    <property type="match status" value="1"/>
</dbReference>
<dbReference type="Proteomes" id="UP000194218">
    <property type="component" value="Chromosome"/>
</dbReference>
<accession>A0A1W7D4N2</accession>
<keyword evidence="2" id="KW-1185">Reference proteome</keyword>